<dbReference type="InterPro" id="IPR001087">
    <property type="entry name" value="GDSL"/>
</dbReference>
<organism evidence="5 6">
    <name type="scientific">Rhododendron simsii</name>
    <name type="common">Sims's rhododendron</name>
    <dbReference type="NCBI Taxonomy" id="118357"/>
    <lineage>
        <taxon>Eukaryota</taxon>
        <taxon>Viridiplantae</taxon>
        <taxon>Streptophyta</taxon>
        <taxon>Embryophyta</taxon>
        <taxon>Tracheophyta</taxon>
        <taxon>Spermatophyta</taxon>
        <taxon>Magnoliopsida</taxon>
        <taxon>eudicotyledons</taxon>
        <taxon>Gunneridae</taxon>
        <taxon>Pentapetalae</taxon>
        <taxon>asterids</taxon>
        <taxon>Ericales</taxon>
        <taxon>Ericaceae</taxon>
        <taxon>Ericoideae</taxon>
        <taxon>Rhodoreae</taxon>
        <taxon>Rhododendron</taxon>
    </lineage>
</organism>
<dbReference type="Pfam" id="PF00657">
    <property type="entry name" value="Lipase_GDSL"/>
    <property type="match status" value="1"/>
</dbReference>
<accession>A0A834GNE9</accession>
<reference evidence="5" key="1">
    <citation type="submission" date="2019-11" db="EMBL/GenBank/DDBJ databases">
        <authorList>
            <person name="Liu Y."/>
            <person name="Hou J."/>
            <person name="Li T.-Q."/>
            <person name="Guan C.-H."/>
            <person name="Wu X."/>
            <person name="Wu H.-Z."/>
            <person name="Ling F."/>
            <person name="Zhang R."/>
            <person name="Shi X.-G."/>
            <person name="Ren J.-P."/>
            <person name="Chen E.-F."/>
            <person name="Sun J.-M."/>
        </authorList>
    </citation>
    <scope>NUCLEOTIDE SEQUENCE</scope>
    <source>
        <strain evidence="5">Adult_tree_wgs_1</strain>
        <tissue evidence="5">Leaves</tissue>
    </source>
</reference>
<dbReference type="PANTHER" id="PTHR22835">
    <property type="entry name" value="ZINC FINGER FYVE DOMAIN CONTAINING PROTEIN"/>
    <property type="match status" value="1"/>
</dbReference>
<evidence type="ECO:0000313" key="6">
    <source>
        <dbReference type="Proteomes" id="UP000626092"/>
    </source>
</evidence>
<dbReference type="InterPro" id="IPR035669">
    <property type="entry name" value="SGNH_plant_lipase-like"/>
</dbReference>
<keyword evidence="3" id="KW-0378">Hydrolase</keyword>
<keyword evidence="6" id="KW-1185">Reference proteome</keyword>
<name>A0A834GNE9_RHOSS</name>
<keyword evidence="4" id="KW-0325">Glycoprotein</keyword>
<evidence type="ECO:0000256" key="4">
    <source>
        <dbReference type="ARBA" id="ARBA00023180"/>
    </source>
</evidence>
<proteinExistence type="inferred from homology"/>
<dbReference type="EMBL" id="WJXA01000007">
    <property type="protein sequence ID" value="KAF7138083.1"/>
    <property type="molecule type" value="Genomic_DNA"/>
</dbReference>
<gene>
    <name evidence="5" type="ORF">RHSIM_Rhsim07G0194400</name>
</gene>
<comment type="caution">
    <text evidence="5">The sequence shown here is derived from an EMBL/GenBank/DDBJ whole genome shotgun (WGS) entry which is preliminary data.</text>
</comment>
<comment type="similarity">
    <text evidence="1">Belongs to the 'GDSL' lipolytic enzyme family.</text>
</comment>
<dbReference type="InterPro" id="IPR036514">
    <property type="entry name" value="SGNH_hydro_sf"/>
</dbReference>
<keyword evidence="2" id="KW-0732">Signal</keyword>
<dbReference type="SUPFAM" id="SSF52266">
    <property type="entry name" value="SGNH hydrolase"/>
    <property type="match status" value="1"/>
</dbReference>
<evidence type="ECO:0000313" key="5">
    <source>
        <dbReference type="EMBL" id="KAF7138083.1"/>
    </source>
</evidence>
<evidence type="ECO:0000256" key="2">
    <source>
        <dbReference type="ARBA" id="ARBA00022729"/>
    </source>
</evidence>
<evidence type="ECO:0000256" key="3">
    <source>
        <dbReference type="ARBA" id="ARBA00022801"/>
    </source>
</evidence>
<dbReference type="Proteomes" id="UP000626092">
    <property type="component" value="Unassembled WGS sequence"/>
</dbReference>
<sequence>MPVISSLLLSTMVSTHLVSALILAFTSFLFVQPHLSSGRANPIKTCNFDKIYQLGDSLSDTGNLIRESQTGTSSAFASLPYGETYFEKATGRCSNGLLMIDYIAMAADLPFLVPYKDNDGDFRHGVNFAVAGSTALPADNLAAKNIATMLTKSSLGVQLDWMSTHFSSMCTRERDCIEKLKNSLFMVGEIGGNDYNYALLEGKTMDEVKNIVADVVRAISNAVRRVIDYGAARVVVPGNIPIGCLPLYLTAFQSNASAAYDEDNCLTKLNDLATYHNHQLKEAIRELKKDYPNTVIVYGDYYRAFQRLFRNAESLGFDGASLQKACCGTGGDYNFNLAEMCGASGVPVCRNPNEHISWDGVHLTQEAYKIMSEWLLSDIVPKLHCPI</sequence>
<dbReference type="AlphaFoldDB" id="A0A834GNE9"/>
<dbReference type="PANTHER" id="PTHR22835:SF517">
    <property type="entry name" value="GDSL-LIKE LIPASE_ACYLHYDROLASE FAMILY PROTEIN, EXPRESSED"/>
    <property type="match status" value="1"/>
</dbReference>
<protein>
    <submittedName>
        <fullName evidence="5">Uncharacterized protein</fullName>
    </submittedName>
</protein>
<evidence type="ECO:0000256" key="1">
    <source>
        <dbReference type="ARBA" id="ARBA00008668"/>
    </source>
</evidence>
<dbReference type="OrthoDB" id="1600564at2759"/>
<dbReference type="Gene3D" id="3.40.50.1110">
    <property type="entry name" value="SGNH hydrolase"/>
    <property type="match status" value="1"/>
</dbReference>
<dbReference type="GO" id="GO:0016788">
    <property type="term" value="F:hydrolase activity, acting on ester bonds"/>
    <property type="evidence" value="ECO:0007669"/>
    <property type="project" value="InterPro"/>
</dbReference>
<dbReference type="CDD" id="cd01837">
    <property type="entry name" value="SGNH_plant_lipase_like"/>
    <property type="match status" value="1"/>
</dbReference>